<keyword evidence="1" id="KW-1133">Transmembrane helix</keyword>
<sequence>MPAAEWLRESRNRENVYVTTPEKAATEAEIAGAIDRLEGLESGWGGAKPAWFQVVERFGYWWYLISAALGSAFFMLFATNDDPTWMKALFGLSAGPLILLALQIVITGAAWIQVKLTSGGKKAQAARRREAQRTVRRVIDPDRIGTILARHPLDEERVHRLAWDAGVGGKNRDRADQELHELWRRVDPEGARELDAKIRDLQEKLAPFRKED</sequence>
<dbReference type="AlphaFoldDB" id="A0A1G6RHW4"/>
<reference evidence="3" key="1">
    <citation type="submission" date="2016-10" db="EMBL/GenBank/DDBJ databases">
        <authorList>
            <person name="Varghese N."/>
            <person name="Submissions S."/>
        </authorList>
    </citation>
    <scope>NUCLEOTIDE SEQUENCE [LARGE SCALE GENOMIC DNA]</scope>
    <source>
        <strain evidence="3">CGMCC 4.3516</strain>
    </source>
</reference>
<evidence type="ECO:0000256" key="1">
    <source>
        <dbReference type="SAM" id="Phobius"/>
    </source>
</evidence>
<keyword evidence="1" id="KW-0472">Membrane</keyword>
<organism evidence="2 3">
    <name type="scientific">Glycomyces harbinensis</name>
    <dbReference type="NCBI Taxonomy" id="58114"/>
    <lineage>
        <taxon>Bacteria</taxon>
        <taxon>Bacillati</taxon>
        <taxon>Actinomycetota</taxon>
        <taxon>Actinomycetes</taxon>
        <taxon>Glycomycetales</taxon>
        <taxon>Glycomycetaceae</taxon>
        <taxon>Glycomyces</taxon>
    </lineage>
</organism>
<keyword evidence="1" id="KW-0812">Transmembrane</keyword>
<proteinExistence type="predicted"/>
<keyword evidence="3" id="KW-1185">Reference proteome</keyword>
<accession>A0A1G6RHW4</accession>
<name>A0A1G6RHW4_9ACTN</name>
<dbReference type="EMBL" id="FNAD01000001">
    <property type="protein sequence ID" value="SDD03973.1"/>
    <property type="molecule type" value="Genomic_DNA"/>
</dbReference>
<gene>
    <name evidence="2" type="ORF">SAMN05216270_101491</name>
</gene>
<protein>
    <submittedName>
        <fullName evidence="2">Uncharacterized protein</fullName>
    </submittedName>
</protein>
<dbReference type="Proteomes" id="UP000198949">
    <property type="component" value="Unassembled WGS sequence"/>
</dbReference>
<evidence type="ECO:0000313" key="3">
    <source>
        <dbReference type="Proteomes" id="UP000198949"/>
    </source>
</evidence>
<dbReference type="RefSeq" id="WP_091027760.1">
    <property type="nucleotide sequence ID" value="NZ_FNAD01000001.1"/>
</dbReference>
<feature type="transmembrane region" description="Helical" evidence="1">
    <location>
        <begin position="89"/>
        <end position="112"/>
    </location>
</feature>
<feature type="transmembrane region" description="Helical" evidence="1">
    <location>
        <begin position="60"/>
        <end position="77"/>
    </location>
</feature>
<evidence type="ECO:0000313" key="2">
    <source>
        <dbReference type="EMBL" id="SDD03973.1"/>
    </source>
</evidence>
<dbReference type="OrthoDB" id="5197336at2"/>